<name>A0A8H5TE37_FUSHE</name>
<dbReference type="EMBL" id="JAAGWQ010000083">
    <property type="protein sequence ID" value="KAF5669461.1"/>
    <property type="molecule type" value="Genomic_DNA"/>
</dbReference>
<reference evidence="1 2" key="1">
    <citation type="submission" date="2020-05" db="EMBL/GenBank/DDBJ databases">
        <title>Identification and distribution of gene clusters putatively required for synthesis of sphingolipid metabolism inhibitors in phylogenetically diverse species of the filamentous fungus Fusarium.</title>
        <authorList>
            <person name="Kim H.-S."/>
            <person name="Busman M."/>
            <person name="Brown D.W."/>
            <person name="Divon H."/>
            <person name="Uhlig S."/>
            <person name="Proctor R.H."/>
        </authorList>
    </citation>
    <scope>NUCLEOTIDE SEQUENCE [LARGE SCALE GENOMIC DNA]</scope>
    <source>
        <strain evidence="1 2">NRRL 20693</strain>
    </source>
</reference>
<protein>
    <submittedName>
        <fullName evidence="1">Uncharacterized protein</fullName>
    </submittedName>
</protein>
<dbReference type="Proteomes" id="UP000567885">
    <property type="component" value="Unassembled WGS sequence"/>
</dbReference>
<dbReference type="AlphaFoldDB" id="A0A8H5TE37"/>
<dbReference type="OrthoDB" id="5015234at2759"/>
<evidence type="ECO:0000313" key="1">
    <source>
        <dbReference type="EMBL" id="KAF5669461.1"/>
    </source>
</evidence>
<evidence type="ECO:0000313" key="2">
    <source>
        <dbReference type="Proteomes" id="UP000567885"/>
    </source>
</evidence>
<organism evidence="1 2">
    <name type="scientific">Fusarium heterosporum</name>
    <dbReference type="NCBI Taxonomy" id="42747"/>
    <lineage>
        <taxon>Eukaryota</taxon>
        <taxon>Fungi</taxon>
        <taxon>Dikarya</taxon>
        <taxon>Ascomycota</taxon>
        <taxon>Pezizomycotina</taxon>
        <taxon>Sordariomycetes</taxon>
        <taxon>Hypocreomycetidae</taxon>
        <taxon>Hypocreales</taxon>
        <taxon>Nectriaceae</taxon>
        <taxon>Fusarium</taxon>
        <taxon>Fusarium heterosporum species complex</taxon>
    </lineage>
</organism>
<keyword evidence="2" id="KW-1185">Reference proteome</keyword>
<accession>A0A8H5TE37</accession>
<gene>
    <name evidence="1" type="ORF">FHETE_4965</name>
</gene>
<proteinExistence type="predicted"/>
<sequence length="77" mass="8686">MCMLSSIATICQDCRRLIVYGSKMELCFPMYEHVKAGGAEPEDRECLTEPEDKTRYIPNTYCKHCNPPPSEEGPAEA</sequence>
<comment type="caution">
    <text evidence="1">The sequence shown here is derived from an EMBL/GenBank/DDBJ whole genome shotgun (WGS) entry which is preliminary data.</text>
</comment>